<gene>
    <name evidence="1" type="ORF">V8G54_026716</name>
</gene>
<evidence type="ECO:0000313" key="1">
    <source>
        <dbReference type="EMBL" id="WVZ00647.1"/>
    </source>
</evidence>
<evidence type="ECO:0000313" key="2">
    <source>
        <dbReference type="Proteomes" id="UP001374535"/>
    </source>
</evidence>
<proteinExistence type="predicted"/>
<name>A0AAQ3RNF6_VIGMU</name>
<dbReference type="AlphaFoldDB" id="A0AAQ3RNF6"/>
<reference evidence="1 2" key="1">
    <citation type="journal article" date="2023" name="Life. Sci Alliance">
        <title>Evolutionary insights into 3D genome organization and epigenetic landscape of Vigna mungo.</title>
        <authorList>
            <person name="Junaid A."/>
            <person name="Singh B."/>
            <person name="Bhatia S."/>
        </authorList>
    </citation>
    <scope>NUCLEOTIDE SEQUENCE [LARGE SCALE GENOMIC DNA]</scope>
    <source>
        <strain evidence="1">Urdbean</strain>
    </source>
</reference>
<accession>A0AAQ3RNF6</accession>
<organism evidence="1 2">
    <name type="scientific">Vigna mungo</name>
    <name type="common">Black gram</name>
    <name type="synonym">Phaseolus mungo</name>
    <dbReference type="NCBI Taxonomy" id="3915"/>
    <lineage>
        <taxon>Eukaryota</taxon>
        <taxon>Viridiplantae</taxon>
        <taxon>Streptophyta</taxon>
        <taxon>Embryophyta</taxon>
        <taxon>Tracheophyta</taxon>
        <taxon>Spermatophyta</taxon>
        <taxon>Magnoliopsida</taxon>
        <taxon>eudicotyledons</taxon>
        <taxon>Gunneridae</taxon>
        <taxon>Pentapetalae</taxon>
        <taxon>rosids</taxon>
        <taxon>fabids</taxon>
        <taxon>Fabales</taxon>
        <taxon>Fabaceae</taxon>
        <taxon>Papilionoideae</taxon>
        <taxon>50 kb inversion clade</taxon>
        <taxon>NPAAA clade</taxon>
        <taxon>indigoferoid/millettioid clade</taxon>
        <taxon>Phaseoleae</taxon>
        <taxon>Vigna</taxon>
    </lineage>
</organism>
<protein>
    <submittedName>
        <fullName evidence="1">Uncharacterized protein</fullName>
    </submittedName>
</protein>
<sequence length="147" mass="16108">MSFPIPLTTSSKQHFLFSNTLFRSLSNTSSLLSPISSFHHNSISLTSVTFKATLSPSPLQSPPQTSLSSHLILLKTFETGTLLFPPCLPHVFSRMAYVSCLSWPFKSRFFQTLASACALLSTTLLGMANHFIISSSFGLLFARQEGS</sequence>
<dbReference type="Proteomes" id="UP001374535">
    <property type="component" value="Chromosome 8"/>
</dbReference>
<dbReference type="EMBL" id="CP144693">
    <property type="protein sequence ID" value="WVZ00647.1"/>
    <property type="molecule type" value="Genomic_DNA"/>
</dbReference>
<keyword evidence="2" id="KW-1185">Reference proteome</keyword>